<evidence type="ECO:0000313" key="2">
    <source>
        <dbReference type="Proteomes" id="UP001446871"/>
    </source>
</evidence>
<proteinExistence type="predicted"/>
<dbReference type="EMBL" id="JAQQWM010000009">
    <property type="protein sequence ID" value="KAK8047520.1"/>
    <property type="molecule type" value="Genomic_DNA"/>
</dbReference>
<sequence length="153" mass="17506">MVLLSKKGIYIAHYFENIAFSVDRSTPQPYRNNKDGQAGASRYTVQQPLRRGRVREQDSLAANVNDLDDDSLQGFLVIPSTGPSEPGGDDIAAQDPYREWWERIKTTVGDILPRLQEPARWHEYKYEPQQEEQIIRDDQDNVIWEPSAKTSSG</sequence>
<organism evidence="1 2">
    <name type="scientific">Apiospora saccharicola</name>
    <dbReference type="NCBI Taxonomy" id="335842"/>
    <lineage>
        <taxon>Eukaryota</taxon>
        <taxon>Fungi</taxon>
        <taxon>Dikarya</taxon>
        <taxon>Ascomycota</taxon>
        <taxon>Pezizomycotina</taxon>
        <taxon>Sordariomycetes</taxon>
        <taxon>Xylariomycetidae</taxon>
        <taxon>Amphisphaeriales</taxon>
        <taxon>Apiosporaceae</taxon>
        <taxon>Apiospora</taxon>
    </lineage>
</organism>
<gene>
    <name evidence="1" type="ORF">PG996_015584</name>
</gene>
<dbReference type="Proteomes" id="UP001446871">
    <property type="component" value="Unassembled WGS sequence"/>
</dbReference>
<comment type="caution">
    <text evidence="1">The sequence shown here is derived from an EMBL/GenBank/DDBJ whole genome shotgun (WGS) entry which is preliminary data.</text>
</comment>
<name>A0ABR1TLJ8_9PEZI</name>
<accession>A0ABR1TLJ8</accession>
<reference evidence="1 2" key="1">
    <citation type="submission" date="2023-01" db="EMBL/GenBank/DDBJ databases">
        <title>Analysis of 21 Apiospora genomes using comparative genomics revels a genus with tremendous synthesis potential of carbohydrate active enzymes and secondary metabolites.</title>
        <authorList>
            <person name="Sorensen T."/>
        </authorList>
    </citation>
    <scope>NUCLEOTIDE SEQUENCE [LARGE SCALE GENOMIC DNA]</scope>
    <source>
        <strain evidence="1 2">CBS 83171</strain>
    </source>
</reference>
<keyword evidence="2" id="KW-1185">Reference proteome</keyword>
<evidence type="ECO:0000313" key="1">
    <source>
        <dbReference type="EMBL" id="KAK8047520.1"/>
    </source>
</evidence>
<protein>
    <submittedName>
        <fullName evidence="1">Uncharacterized protein</fullName>
    </submittedName>
</protein>